<evidence type="ECO:0000313" key="2">
    <source>
        <dbReference type="Proteomes" id="UP000800200"/>
    </source>
</evidence>
<organism evidence="1 2">
    <name type="scientific">Zopfia rhizophila CBS 207.26</name>
    <dbReference type="NCBI Taxonomy" id="1314779"/>
    <lineage>
        <taxon>Eukaryota</taxon>
        <taxon>Fungi</taxon>
        <taxon>Dikarya</taxon>
        <taxon>Ascomycota</taxon>
        <taxon>Pezizomycotina</taxon>
        <taxon>Dothideomycetes</taxon>
        <taxon>Dothideomycetes incertae sedis</taxon>
        <taxon>Zopfiaceae</taxon>
        <taxon>Zopfia</taxon>
    </lineage>
</organism>
<dbReference type="Proteomes" id="UP000800200">
    <property type="component" value="Unassembled WGS sequence"/>
</dbReference>
<proteinExistence type="predicted"/>
<evidence type="ECO:0000313" key="1">
    <source>
        <dbReference type="EMBL" id="KAF2188024.1"/>
    </source>
</evidence>
<reference evidence="1" key="1">
    <citation type="journal article" date="2020" name="Stud. Mycol.">
        <title>101 Dothideomycetes genomes: a test case for predicting lifestyles and emergence of pathogens.</title>
        <authorList>
            <person name="Haridas S."/>
            <person name="Albert R."/>
            <person name="Binder M."/>
            <person name="Bloem J."/>
            <person name="Labutti K."/>
            <person name="Salamov A."/>
            <person name="Andreopoulos B."/>
            <person name="Baker S."/>
            <person name="Barry K."/>
            <person name="Bills G."/>
            <person name="Bluhm B."/>
            <person name="Cannon C."/>
            <person name="Castanera R."/>
            <person name="Culley D."/>
            <person name="Daum C."/>
            <person name="Ezra D."/>
            <person name="Gonzalez J."/>
            <person name="Henrissat B."/>
            <person name="Kuo A."/>
            <person name="Liang C."/>
            <person name="Lipzen A."/>
            <person name="Lutzoni F."/>
            <person name="Magnuson J."/>
            <person name="Mondo S."/>
            <person name="Nolan M."/>
            <person name="Ohm R."/>
            <person name="Pangilinan J."/>
            <person name="Park H.-J."/>
            <person name="Ramirez L."/>
            <person name="Alfaro M."/>
            <person name="Sun H."/>
            <person name="Tritt A."/>
            <person name="Yoshinaga Y."/>
            <person name="Zwiers L.-H."/>
            <person name="Turgeon B."/>
            <person name="Goodwin S."/>
            <person name="Spatafora J."/>
            <person name="Crous P."/>
            <person name="Grigoriev I."/>
        </authorList>
    </citation>
    <scope>NUCLEOTIDE SEQUENCE</scope>
    <source>
        <strain evidence="1">CBS 207.26</strain>
    </source>
</reference>
<dbReference type="EMBL" id="ML994625">
    <property type="protein sequence ID" value="KAF2188024.1"/>
    <property type="molecule type" value="Genomic_DNA"/>
</dbReference>
<accession>A0A6A6E895</accession>
<sequence>MGMDECIGTYTDLVSTVFGEKLSRIPVNMKGKSSRGSTQRNWRVRFNRWWYTVAHPRQSCLMTELSVNVEPDRDTKDMIRLRSYSLPDEPNIPATICQAALTTSAATEGAKWGVSSVLIDF</sequence>
<keyword evidence="2" id="KW-1185">Reference proteome</keyword>
<dbReference type="OrthoDB" id="1658288at2759"/>
<gene>
    <name evidence="1" type="ORF">K469DRAFT_685352</name>
</gene>
<name>A0A6A6E895_9PEZI</name>
<dbReference type="AlphaFoldDB" id="A0A6A6E895"/>
<protein>
    <submittedName>
        <fullName evidence="1">Uncharacterized protein</fullName>
    </submittedName>
</protein>